<reference evidence="9 11" key="1">
    <citation type="submission" date="2015-02" db="EMBL/GenBank/DDBJ databases">
        <authorList>
            <person name="Chooi Y.-H."/>
        </authorList>
    </citation>
    <scope>NUCLEOTIDE SEQUENCE [LARGE SCALE GENOMIC DNA]</scope>
    <source>
        <strain evidence="9">E3</strain>
    </source>
</reference>
<dbReference type="Proteomes" id="UP000039324">
    <property type="component" value="Unassembled WGS sequence"/>
</dbReference>
<evidence type="ECO:0000256" key="1">
    <source>
        <dbReference type="ARBA" id="ARBA00004496"/>
    </source>
</evidence>
<organism evidence="9 11">
    <name type="scientific">Plasmodiophora brassicae</name>
    <name type="common">Clubroot disease agent</name>
    <dbReference type="NCBI Taxonomy" id="37360"/>
    <lineage>
        <taxon>Eukaryota</taxon>
        <taxon>Sar</taxon>
        <taxon>Rhizaria</taxon>
        <taxon>Endomyxa</taxon>
        <taxon>Phytomyxea</taxon>
        <taxon>Plasmodiophorida</taxon>
        <taxon>Plasmodiophoridae</taxon>
        <taxon>Plasmodiophora</taxon>
    </lineage>
</organism>
<dbReference type="GO" id="GO:0006397">
    <property type="term" value="P:mRNA processing"/>
    <property type="evidence" value="ECO:0007669"/>
    <property type="project" value="UniProtKB-KW"/>
</dbReference>
<dbReference type="STRING" id="37360.A0A0G4INX9"/>
<dbReference type="EMBL" id="OVEO01000019">
    <property type="protein sequence ID" value="SPR01908.1"/>
    <property type="molecule type" value="Genomic_DNA"/>
</dbReference>
<evidence type="ECO:0000256" key="4">
    <source>
        <dbReference type="ARBA" id="ARBA00022490"/>
    </source>
</evidence>
<evidence type="ECO:0000256" key="8">
    <source>
        <dbReference type="ARBA" id="ARBA00032518"/>
    </source>
</evidence>
<proteinExistence type="inferred from homology"/>
<keyword evidence="10" id="KW-0496">Mitochondrion</keyword>
<protein>
    <recommendedName>
        <fullName evidence="3">Cysteine-rich PDZ-binding protein</fullName>
    </recommendedName>
    <alternativeName>
        <fullName evidence="8">Cysteine-rich interactor of PDZ three</fullName>
    </alternativeName>
</protein>
<geneLocation type="mitochondrion" evidence="10"/>
<reference evidence="10 12" key="2">
    <citation type="submission" date="2018-03" db="EMBL/GenBank/DDBJ databases">
        <authorList>
            <person name="Fogelqvist J."/>
        </authorList>
    </citation>
    <scope>NUCLEOTIDE SEQUENCE [LARGE SCALE GENOMIC DNA]</scope>
</reference>
<evidence type="ECO:0000256" key="3">
    <source>
        <dbReference type="ARBA" id="ARBA00018615"/>
    </source>
</evidence>
<accession>A0A0G4INX9</accession>
<evidence type="ECO:0000313" key="12">
    <source>
        <dbReference type="Proteomes" id="UP000290189"/>
    </source>
</evidence>
<keyword evidence="5" id="KW-0507">mRNA processing</keyword>
<evidence type="ECO:0000313" key="10">
    <source>
        <dbReference type="EMBL" id="SPR01908.1"/>
    </source>
</evidence>
<keyword evidence="4" id="KW-0963">Cytoplasm</keyword>
<dbReference type="Pfam" id="PF10235">
    <property type="entry name" value="Cript"/>
    <property type="match status" value="1"/>
</dbReference>
<dbReference type="GO" id="GO:0008380">
    <property type="term" value="P:RNA splicing"/>
    <property type="evidence" value="ECO:0007669"/>
    <property type="project" value="UniProtKB-KW"/>
</dbReference>
<dbReference type="OMA" id="MPCDKCE"/>
<name>A0A0G4INX9_PLABS</name>
<dbReference type="GO" id="GO:0031122">
    <property type="term" value="P:cytoplasmic microtubule organization"/>
    <property type="evidence" value="ECO:0007669"/>
    <property type="project" value="TreeGrafter"/>
</dbReference>
<evidence type="ECO:0000256" key="5">
    <source>
        <dbReference type="ARBA" id="ARBA00022664"/>
    </source>
</evidence>
<dbReference type="AlphaFoldDB" id="A0A0G4INX9"/>
<comment type="subcellular location">
    <subcellularLocation>
        <location evidence="1">Cytoplasm</location>
    </subcellularLocation>
</comment>
<gene>
    <name evidence="9" type="ORF">PBRA_005560</name>
    <name evidence="10" type="ORF">PLBR_LOCUS9123</name>
</gene>
<comment type="similarity">
    <text evidence="2">Belongs to the CRIPT family.</text>
</comment>
<evidence type="ECO:0000313" key="9">
    <source>
        <dbReference type="EMBL" id="CEO96956.1"/>
    </source>
</evidence>
<dbReference type="GO" id="GO:0005681">
    <property type="term" value="C:spliceosomal complex"/>
    <property type="evidence" value="ECO:0007669"/>
    <property type="project" value="UniProtKB-KW"/>
</dbReference>
<evidence type="ECO:0000256" key="6">
    <source>
        <dbReference type="ARBA" id="ARBA00022728"/>
    </source>
</evidence>
<keyword evidence="6" id="KW-0747">Spliceosome</keyword>
<dbReference type="GO" id="GO:0008017">
    <property type="term" value="F:microtubule binding"/>
    <property type="evidence" value="ECO:0007669"/>
    <property type="project" value="TreeGrafter"/>
</dbReference>
<dbReference type="Proteomes" id="UP000290189">
    <property type="component" value="Unassembled WGS sequence"/>
</dbReference>
<keyword evidence="7" id="KW-0508">mRNA splicing</keyword>
<evidence type="ECO:0000256" key="7">
    <source>
        <dbReference type="ARBA" id="ARBA00023187"/>
    </source>
</evidence>
<sequence>MVCTKCEAKLSTVCVPDQWKDGARNVRKTIAKASTTAAAKSSGSAKTGQLVSQNMLLKKREVKSVGSERRVCRICRCQVHQYGHYYCQQCAYVKGICSMCGVKILNTKMYKQSST</sequence>
<dbReference type="PANTHER" id="PTHR11805:SF1">
    <property type="entry name" value="CYSTEINE-RICH PDZ-BINDING PROTEIN"/>
    <property type="match status" value="1"/>
</dbReference>
<dbReference type="EMBL" id="CDSF01000077">
    <property type="protein sequence ID" value="CEO96956.1"/>
    <property type="molecule type" value="Genomic_DNA"/>
</dbReference>
<evidence type="ECO:0000313" key="11">
    <source>
        <dbReference type="Proteomes" id="UP000039324"/>
    </source>
</evidence>
<evidence type="ECO:0000256" key="2">
    <source>
        <dbReference type="ARBA" id="ARBA00009021"/>
    </source>
</evidence>
<dbReference type="GO" id="GO:0005737">
    <property type="term" value="C:cytoplasm"/>
    <property type="evidence" value="ECO:0007669"/>
    <property type="project" value="UniProtKB-SubCell"/>
</dbReference>
<dbReference type="OrthoDB" id="147332at2759"/>
<dbReference type="InterPro" id="IPR019367">
    <property type="entry name" value="PDZ-binding_CRIPT"/>
</dbReference>
<keyword evidence="11" id="KW-1185">Reference proteome</keyword>
<dbReference type="PANTHER" id="PTHR11805">
    <property type="entry name" value="CYSTEINE-RICH PDZ-BINDING PROTEIN"/>
    <property type="match status" value="1"/>
</dbReference>